<evidence type="ECO:0000313" key="1">
    <source>
        <dbReference type="EMBL" id="NVO56447.1"/>
    </source>
</evidence>
<gene>
    <name evidence="1" type="ORF">HW561_11675</name>
</gene>
<reference evidence="1 2" key="1">
    <citation type="submission" date="2020-06" db="EMBL/GenBank/DDBJ databases">
        <authorList>
            <person name="Cao W.R."/>
        </authorList>
    </citation>
    <scope>NUCLEOTIDE SEQUENCE [LARGE SCALE GENOMIC DNA]</scope>
    <source>
        <strain evidence="1 2">B1Z28</strain>
    </source>
</reference>
<comment type="caution">
    <text evidence="1">The sequence shown here is derived from an EMBL/GenBank/DDBJ whole genome shotgun (WGS) entry which is preliminary data.</text>
</comment>
<name>A0ABX2PTF2_9RHOB</name>
<organism evidence="1 2">
    <name type="scientific">Ruegeria haliotis</name>
    <dbReference type="NCBI Taxonomy" id="2747601"/>
    <lineage>
        <taxon>Bacteria</taxon>
        <taxon>Pseudomonadati</taxon>
        <taxon>Pseudomonadota</taxon>
        <taxon>Alphaproteobacteria</taxon>
        <taxon>Rhodobacterales</taxon>
        <taxon>Roseobacteraceae</taxon>
        <taxon>Ruegeria</taxon>
    </lineage>
</organism>
<protein>
    <recommendedName>
        <fullName evidence="3">IrrE N-terminal-like domain-containing protein</fullName>
    </recommendedName>
</protein>
<sequence length="206" mass="23453">MIKAKKQSLTTPEAVSLFREMIGYRRHYCEDTEFFRMTDFWNWLADGDGDGEVKIKTYRTENEEDYKRKAGVVAFGERATLVVDEKLLENADTGCKLSNYMLAHEFAHLALDHHAQGAVVKNFKLYSTASGNANVPPTKEEYEANLAAVFFQCGIALLDPKLDALSLAHRANSDVSYVKKAVRMCRLEVFRDELKRQSYGIERVVL</sequence>
<proteinExistence type="predicted"/>
<keyword evidence="2" id="KW-1185">Reference proteome</keyword>
<accession>A0ABX2PTF2</accession>
<dbReference type="RefSeq" id="WP_176864925.1">
    <property type="nucleotide sequence ID" value="NZ_JABXWT010000005.1"/>
</dbReference>
<evidence type="ECO:0008006" key="3">
    <source>
        <dbReference type="Google" id="ProtNLM"/>
    </source>
</evidence>
<dbReference type="Proteomes" id="UP000630805">
    <property type="component" value="Unassembled WGS sequence"/>
</dbReference>
<evidence type="ECO:0000313" key="2">
    <source>
        <dbReference type="Proteomes" id="UP000630805"/>
    </source>
</evidence>
<dbReference type="EMBL" id="JABXWT010000005">
    <property type="protein sequence ID" value="NVO56447.1"/>
    <property type="molecule type" value="Genomic_DNA"/>
</dbReference>